<proteinExistence type="inferred from homology"/>
<evidence type="ECO:0000313" key="3">
    <source>
        <dbReference type="EMBL" id="GMG16802.1"/>
    </source>
</evidence>
<gene>
    <name evidence="3" type="ORF">Pfra01_002990400</name>
</gene>
<name>A0A9W6YN72_9STRA</name>
<dbReference type="OrthoDB" id="5340195at2759"/>
<dbReference type="Proteomes" id="UP001165121">
    <property type="component" value="Unassembled WGS sequence"/>
</dbReference>
<dbReference type="AlphaFoldDB" id="A0A9W6YN72"/>
<protein>
    <submittedName>
        <fullName evidence="3">Unnamed protein product</fullName>
    </submittedName>
</protein>
<evidence type="ECO:0000259" key="2">
    <source>
        <dbReference type="Pfam" id="PF07110"/>
    </source>
</evidence>
<evidence type="ECO:0000256" key="1">
    <source>
        <dbReference type="ARBA" id="ARBA00005986"/>
    </source>
</evidence>
<dbReference type="Pfam" id="PF07110">
    <property type="entry name" value="EthD"/>
    <property type="match status" value="1"/>
</dbReference>
<dbReference type="SUPFAM" id="SSF54909">
    <property type="entry name" value="Dimeric alpha+beta barrel"/>
    <property type="match status" value="1"/>
</dbReference>
<dbReference type="InterPro" id="IPR011008">
    <property type="entry name" value="Dimeric_a/b-barrel"/>
</dbReference>
<comment type="caution">
    <text evidence="3">The sequence shown here is derived from an EMBL/GenBank/DDBJ whole genome shotgun (WGS) entry which is preliminary data.</text>
</comment>
<evidence type="ECO:0000313" key="4">
    <source>
        <dbReference type="Proteomes" id="UP001165121"/>
    </source>
</evidence>
<dbReference type="GO" id="GO:0016491">
    <property type="term" value="F:oxidoreductase activity"/>
    <property type="evidence" value="ECO:0007669"/>
    <property type="project" value="InterPro"/>
</dbReference>
<feature type="domain" description="EthD" evidence="2">
    <location>
        <begin position="1"/>
        <end position="100"/>
    </location>
</feature>
<comment type="similarity">
    <text evidence="1">Belongs to the tpcK family.</text>
</comment>
<accession>A0A9W6YN72</accession>
<dbReference type="Gene3D" id="3.30.70.100">
    <property type="match status" value="1"/>
</dbReference>
<reference evidence="3" key="1">
    <citation type="submission" date="2023-04" db="EMBL/GenBank/DDBJ databases">
        <title>Phytophthora fragariaefolia NBRC 109709.</title>
        <authorList>
            <person name="Ichikawa N."/>
            <person name="Sato H."/>
            <person name="Tonouchi N."/>
        </authorList>
    </citation>
    <scope>NUCLEOTIDE SEQUENCE</scope>
    <source>
        <strain evidence="3">NBRC 109709</strain>
    </source>
</reference>
<organism evidence="3 4">
    <name type="scientific">Phytophthora fragariaefolia</name>
    <dbReference type="NCBI Taxonomy" id="1490495"/>
    <lineage>
        <taxon>Eukaryota</taxon>
        <taxon>Sar</taxon>
        <taxon>Stramenopiles</taxon>
        <taxon>Oomycota</taxon>
        <taxon>Peronosporomycetes</taxon>
        <taxon>Peronosporales</taxon>
        <taxon>Peronosporaceae</taxon>
        <taxon>Phytophthora</taxon>
    </lineage>
</organism>
<sequence length="270" mass="29966">MTRQEFLDHHFQVHGQMSDVGDSPELKPHRYRQYHIFDCAFGAPRSVDGQRGLPNRNHAWFWRDDITELYFRDMAHLQSVFSSEHVRKVVGPDGLNFSDMGTSIPWIGREAQVHVANAEPGESDVVAFYFVSLNEGTGDNVDGLVAAFREEVETHAASQVLGLIANKAPSVLPQDATNDALLSFPLTDYFGGKTMPSYALYFKLTLKSAASATAVRKVQHAFEARAEVLGVDTSESIIAFAKEGLVLDINTPFDGARQPIMPELHHHASR</sequence>
<dbReference type="InterPro" id="IPR009799">
    <property type="entry name" value="EthD_dom"/>
</dbReference>
<dbReference type="EMBL" id="BSXT01018958">
    <property type="protein sequence ID" value="GMG16802.1"/>
    <property type="molecule type" value="Genomic_DNA"/>
</dbReference>
<keyword evidence="4" id="KW-1185">Reference proteome</keyword>